<feature type="compositionally biased region" description="Acidic residues" evidence="1">
    <location>
        <begin position="144"/>
        <end position="156"/>
    </location>
</feature>
<dbReference type="AlphaFoldDB" id="A0A226MTM9"/>
<feature type="compositionally biased region" description="Low complexity" evidence="1">
    <location>
        <begin position="134"/>
        <end position="143"/>
    </location>
</feature>
<feature type="compositionally biased region" description="Basic and acidic residues" evidence="1">
    <location>
        <begin position="198"/>
        <end position="210"/>
    </location>
</feature>
<protein>
    <submittedName>
        <fullName evidence="2">Uncharacterized protein</fullName>
    </submittedName>
</protein>
<dbReference type="OrthoDB" id="6161911at2759"/>
<dbReference type="STRING" id="9009.A0A226MTM9"/>
<sequence>MAAPSLLGCGRAAVRKAVRLDALGFRGAMLCTRAGGSGMPSDSMGPQGGTQATAEFPKMLCSNSHPVSAKEGGSTLNTNPKETSKPDEDMRTLMSAKTVVAFPQRVIVSSLEEARLSKIATGGGIRKELDEGETSSSSSSDSDSSSDSEEESDDGDEKGVSVKTRVEFPRRDSFFSENIPIKTSQLPKDGLSQKRHKEYVSKKKPSKTETDVPTVKQVAFSKASVSHKTSKSKAKDPNKKTTPKEADQKKLVLEPHLNKKHLTNATLKPDYLEEKSKGAQIATAQLEAPSVTQEDKKQTLTSRREGKKLKEPQKSEAVEIAAPKLEEEISENTALVMGTKEETVQDAGAQAGESSTIDGTHLICLNCIIDSPGHQLLFVFTEATAAAQPAPEEFDNSTYKNLQHHEYNIYTFVDSLVALSKFRQPQPSSGRPSPRH</sequence>
<organism evidence="2 3">
    <name type="scientific">Callipepla squamata</name>
    <name type="common">Scaled quail</name>
    <dbReference type="NCBI Taxonomy" id="9009"/>
    <lineage>
        <taxon>Eukaryota</taxon>
        <taxon>Metazoa</taxon>
        <taxon>Chordata</taxon>
        <taxon>Craniata</taxon>
        <taxon>Vertebrata</taxon>
        <taxon>Euteleostomi</taxon>
        <taxon>Archelosauria</taxon>
        <taxon>Archosauria</taxon>
        <taxon>Dinosauria</taxon>
        <taxon>Saurischia</taxon>
        <taxon>Theropoda</taxon>
        <taxon>Coelurosauria</taxon>
        <taxon>Aves</taxon>
        <taxon>Neognathae</taxon>
        <taxon>Galloanserae</taxon>
        <taxon>Galliformes</taxon>
        <taxon>Odontophoridae</taxon>
        <taxon>Callipepla</taxon>
    </lineage>
</organism>
<dbReference type="PANTHER" id="PTHR17117:SF3">
    <property type="entry name" value="NADH DEHYDROGENASE [UBIQUINONE] FLAVOPROTEIN 3, MITOCHONDRIAL"/>
    <property type="match status" value="1"/>
</dbReference>
<dbReference type="GO" id="GO:0005739">
    <property type="term" value="C:mitochondrion"/>
    <property type="evidence" value="ECO:0007669"/>
    <property type="project" value="InterPro"/>
</dbReference>
<dbReference type="EMBL" id="MCFN01000456">
    <property type="protein sequence ID" value="OXB58621.1"/>
    <property type="molecule type" value="Genomic_DNA"/>
</dbReference>
<reference evidence="2 3" key="1">
    <citation type="submission" date="2016-07" db="EMBL/GenBank/DDBJ databases">
        <title>Disparate Historic Effective Population Sizes Predicted by Modern Levels of Genome Diversity for the Scaled Quail (Callipepla squamata) and the Northern Bobwhite (Colinus virginianus): Inferences from First and Second Generation Draft Genome Assemblies for Sympatric New World Quail.</title>
        <authorList>
            <person name="Oldeschulte D.L."/>
            <person name="Halley Y.A."/>
            <person name="Bhattarai E.K."/>
            <person name="Brashear W.A."/>
            <person name="Hill J."/>
            <person name="Metz R.P."/>
            <person name="Johnson C.D."/>
            <person name="Rollins D."/>
            <person name="Peterson M.J."/>
            <person name="Bickhart D.M."/>
            <person name="Decker J.E."/>
            <person name="Seabury C.M."/>
        </authorList>
    </citation>
    <scope>NUCLEOTIDE SEQUENCE [LARGE SCALE GENOMIC DNA]</scope>
    <source>
        <strain evidence="2 3">Texas</strain>
        <tissue evidence="2">Leg muscle</tissue>
    </source>
</reference>
<feature type="compositionally biased region" description="Basic and acidic residues" evidence="1">
    <location>
        <begin position="293"/>
        <end position="315"/>
    </location>
</feature>
<feature type="compositionally biased region" description="Basic and acidic residues" evidence="1">
    <location>
        <begin position="82"/>
        <end position="91"/>
    </location>
</feature>
<proteinExistence type="predicted"/>
<evidence type="ECO:0000256" key="1">
    <source>
        <dbReference type="SAM" id="MobiDB-lite"/>
    </source>
</evidence>
<dbReference type="GO" id="GO:0042775">
    <property type="term" value="P:mitochondrial ATP synthesis coupled electron transport"/>
    <property type="evidence" value="ECO:0007669"/>
    <property type="project" value="TreeGrafter"/>
</dbReference>
<feature type="compositionally biased region" description="Basic and acidic residues" evidence="1">
    <location>
        <begin position="233"/>
        <end position="257"/>
    </location>
</feature>
<gene>
    <name evidence="2" type="ORF">ASZ78_007615</name>
</gene>
<accession>A0A226MTM9</accession>
<dbReference type="Proteomes" id="UP000198323">
    <property type="component" value="Unassembled WGS sequence"/>
</dbReference>
<feature type="compositionally biased region" description="Basic and acidic residues" evidence="1">
    <location>
        <begin position="157"/>
        <end position="174"/>
    </location>
</feature>
<evidence type="ECO:0000313" key="3">
    <source>
        <dbReference type="Proteomes" id="UP000198323"/>
    </source>
</evidence>
<dbReference type="InterPro" id="IPR026193">
    <property type="entry name" value="NDUFV3"/>
</dbReference>
<feature type="region of interest" description="Disordered" evidence="1">
    <location>
        <begin position="62"/>
        <end position="91"/>
    </location>
</feature>
<comment type="caution">
    <text evidence="2">The sequence shown here is derived from an EMBL/GenBank/DDBJ whole genome shotgun (WGS) entry which is preliminary data.</text>
</comment>
<dbReference type="Pfam" id="PF15880">
    <property type="entry name" value="NDUFV3"/>
    <property type="match status" value="1"/>
</dbReference>
<evidence type="ECO:0000313" key="2">
    <source>
        <dbReference type="EMBL" id="OXB58621.1"/>
    </source>
</evidence>
<dbReference type="PANTHER" id="PTHR17117">
    <property type="entry name" value="NADH-UBIQUINONE OXIDOREDUCTASE"/>
    <property type="match status" value="1"/>
</dbReference>
<keyword evidence="3" id="KW-1185">Reference proteome</keyword>
<name>A0A226MTM9_CALSU</name>
<feature type="region of interest" description="Disordered" evidence="1">
    <location>
        <begin position="121"/>
        <end position="315"/>
    </location>
</feature>
<dbReference type="GO" id="GO:0045271">
    <property type="term" value="C:respiratory chain complex I"/>
    <property type="evidence" value="ECO:0007669"/>
    <property type="project" value="InterPro"/>
</dbReference>